<name>A0ABT9XDT9_9BACL</name>
<comment type="function">
    <text evidence="5">Participates in chromosomal partition during cell division. May act via the formation of a condensin-like complex containing Smc and ScpA that pull DNA away from mid-cell into both cell halves.</text>
</comment>
<dbReference type="NCBIfam" id="TIGR00281">
    <property type="entry name" value="SMC-Scp complex subunit ScpB"/>
    <property type="match status" value="1"/>
</dbReference>
<evidence type="ECO:0000256" key="2">
    <source>
        <dbReference type="ARBA" id="ARBA00022618"/>
    </source>
</evidence>
<dbReference type="EMBL" id="JAUSTP010000001">
    <property type="protein sequence ID" value="MDQ0188445.1"/>
    <property type="molecule type" value="Genomic_DNA"/>
</dbReference>
<dbReference type="Pfam" id="PF04079">
    <property type="entry name" value="SMC_ScpB"/>
    <property type="match status" value="1"/>
</dbReference>
<evidence type="ECO:0000313" key="6">
    <source>
        <dbReference type="EMBL" id="MDQ0188445.1"/>
    </source>
</evidence>
<dbReference type="InterPro" id="IPR036390">
    <property type="entry name" value="WH_DNA-bd_sf"/>
</dbReference>
<keyword evidence="7" id="KW-1185">Reference proteome</keyword>
<dbReference type="PANTHER" id="PTHR34298:SF2">
    <property type="entry name" value="SEGREGATION AND CONDENSATION PROTEIN B"/>
    <property type="match status" value="1"/>
</dbReference>
<comment type="subcellular location">
    <subcellularLocation>
        <location evidence="5">Cytoplasm</location>
    </subcellularLocation>
    <text evidence="5">Associated with two foci at the outer edges of the nucleoid region in young cells, and at four foci within both cell halves in older cells.</text>
</comment>
<gene>
    <name evidence="5" type="primary">scpB</name>
    <name evidence="6" type="ORF">J2S03_000249</name>
</gene>
<comment type="subunit">
    <text evidence="5">Homodimer. Homodimerization may be required to stabilize the binding of ScpA to the Smc head domains. Component of a cohesin-like complex composed of ScpA, ScpB and the Smc homodimer, in which ScpA and ScpB bind to the head domain of Smc. The presence of the three proteins is required for the association of the complex with DNA.</text>
</comment>
<protein>
    <recommendedName>
        <fullName evidence="5">Segregation and condensation protein B</fullName>
    </recommendedName>
</protein>
<evidence type="ECO:0000256" key="5">
    <source>
        <dbReference type="HAMAP-Rule" id="MF_01804"/>
    </source>
</evidence>
<accession>A0ABT9XDT9</accession>
<organism evidence="6 7">
    <name type="scientific">Alicyclobacillus cycloheptanicus</name>
    <dbReference type="NCBI Taxonomy" id="1457"/>
    <lineage>
        <taxon>Bacteria</taxon>
        <taxon>Bacillati</taxon>
        <taxon>Bacillota</taxon>
        <taxon>Bacilli</taxon>
        <taxon>Bacillales</taxon>
        <taxon>Alicyclobacillaceae</taxon>
        <taxon>Alicyclobacillus</taxon>
    </lineage>
</organism>
<dbReference type="HAMAP" id="MF_01804">
    <property type="entry name" value="ScpB"/>
    <property type="match status" value="1"/>
</dbReference>
<keyword evidence="2 5" id="KW-0132">Cell division</keyword>
<dbReference type="RefSeq" id="WP_274455845.1">
    <property type="nucleotide sequence ID" value="NZ_CP067097.1"/>
</dbReference>
<proteinExistence type="inferred from homology"/>
<comment type="caution">
    <text evidence="6">The sequence shown here is derived from an EMBL/GenBank/DDBJ whole genome shotgun (WGS) entry which is preliminary data.</text>
</comment>
<evidence type="ECO:0000313" key="7">
    <source>
        <dbReference type="Proteomes" id="UP001232973"/>
    </source>
</evidence>
<reference evidence="6 7" key="1">
    <citation type="submission" date="2023-07" db="EMBL/GenBank/DDBJ databases">
        <title>Genomic Encyclopedia of Type Strains, Phase IV (KMG-IV): sequencing the most valuable type-strain genomes for metagenomic binning, comparative biology and taxonomic classification.</title>
        <authorList>
            <person name="Goeker M."/>
        </authorList>
    </citation>
    <scope>NUCLEOTIDE SEQUENCE [LARGE SCALE GENOMIC DNA]</scope>
    <source>
        <strain evidence="6 7">DSM 4006</strain>
    </source>
</reference>
<keyword evidence="3 5" id="KW-0159">Chromosome partition</keyword>
<keyword evidence="4 5" id="KW-0131">Cell cycle</keyword>
<dbReference type="InterPro" id="IPR036388">
    <property type="entry name" value="WH-like_DNA-bd_sf"/>
</dbReference>
<sequence>MTLISMTGPLEAILFAAGSEGLATEEIADILQLSVDESLRLCEELQQALTDRGAGIQLMELAGHWALTTRPEHATYLRRMATSPTASGLSAAALEVLAIVAYRQPVSRMDIESIRGVQSDRAVATLVHRGMIREVGRQDAPGRPILYGTTDTFLQTFGLRSLDDLPPLPAEPELPQDLSLFQFGSTVARD</sequence>
<evidence type="ECO:0000256" key="1">
    <source>
        <dbReference type="ARBA" id="ARBA00022490"/>
    </source>
</evidence>
<evidence type="ECO:0000256" key="3">
    <source>
        <dbReference type="ARBA" id="ARBA00022829"/>
    </source>
</evidence>
<comment type="similarity">
    <text evidence="5">Belongs to the ScpB family.</text>
</comment>
<dbReference type="Proteomes" id="UP001232973">
    <property type="component" value="Unassembled WGS sequence"/>
</dbReference>
<dbReference type="PIRSF" id="PIRSF019345">
    <property type="entry name" value="ScpB"/>
    <property type="match status" value="1"/>
</dbReference>
<keyword evidence="1 5" id="KW-0963">Cytoplasm</keyword>
<dbReference type="InterPro" id="IPR005234">
    <property type="entry name" value="ScpB_csome_segregation"/>
</dbReference>
<dbReference type="PANTHER" id="PTHR34298">
    <property type="entry name" value="SEGREGATION AND CONDENSATION PROTEIN B"/>
    <property type="match status" value="1"/>
</dbReference>
<dbReference type="SUPFAM" id="SSF46785">
    <property type="entry name" value="Winged helix' DNA-binding domain"/>
    <property type="match status" value="2"/>
</dbReference>
<dbReference type="Gene3D" id="1.10.10.10">
    <property type="entry name" value="Winged helix-like DNA-binding domain superfamily/Winged helix DNA-binding domain"/>
    <property type="match status" value="2"/>
</dbReference>
<evidence type="ECO:0000256" key="4">
    <source>
        <dbReference type="ARBA" id="ARBA00023306"/>
    </source>
</evidence>